<dbReference type="EMBL" id="LCFK01000020">
    <property type="protein sequence ID" value="KKS93501.1"/>
    <property type="molecule type" value="Genomic_DNA"/>
</dbReference>
<name>A0A0G1FED2_9BACT</name>
<protein>
    <submittedName>
        <fullName evidence="2">Uncharacterized protein</fullName>
    </submittedName>
</protein>
<reference evidence="2 3" key="1">
    <citation type="journal article" date="2015" name="Nature">
        <title>rRNA introns, odd ribosomes, and small enigmatic genomes across a large radiation of phyla.</title>
        <authorList>
            <person name="Brown C.T."/>
            <person name="Hug L.A."/>
            <person name="Thomas B.C."/>
            <person name="Sharon I."/>
            <person name="Castelle C.J."/>
            <person name="Singh A."/>
            <person name="Wilkins M.J."/>
            <person name="Williams K.H."/>
            <person name="Banfield J.F."/>
        </authorList>
    </citation>
    <scope>NUCLEOTIDE SEQUENCE [LARGE SCALE GENOMIC DNA]</scope>
</reference>
<dbReference type="AlphaFoldDB" id="A0A0G1FED2"/>
<sequence length="89" mass="9686">LKFLGLTLTSEAEATLAQAVQAENEATIAAAEELIPSFPQIRDEQAKAGVTEFKDGRNMVRTGTRKMEDGAEKVQNARKLGSRVREPKA</sequence>
<comment type="caution">
    <text evidence="2">The sequence shown here is derived from an EMBL/GenBank/DDBJ whole genome shotgun (WGS) entry which is preliminary data.</text>
</comment>
<feature type="region of interest" description="Disordered" evidence="1">
    <location>
        <begin position="65"/>
        <end position="89"/>
    </location>
</feature>
<evidence type="ECO:0000256" key="1">
    <source>
        <dbReference type="SAM" id="MobiDB-lite"/>
    </source>
</evidence>
<organism evidence="2 3">
    <name type="scientific">Candidatus Collierbacteria bacterium GW2011_GWC2_43_12</name>
    <dbReference type="NCBI Taxonomy" id="1618390"/>
    <lineage>
        <taxon>Bacteria</taxon>
        <taxon>Candidatus Collieribacteriota</taxon>
    </lineage>
</organism>
<evidence type="ECO:0000313" key="2">
    <source>
        <dbReference type="EMBL" id="KKS93501.1"/>
    </source>
</evidence>
<dbReference type="Proteomes" id="UP000033980">
    <property type="component" value="Unassembled WGS sequence"/>
</dbReference>
<accession>A0A0G1FED2</accession>
<gene>
    <name evidence="2" type="ORF">UV68_C0020G0001</name>
</gene>
<proteinExistence type="predicted"/>
<evidence type="ECO:0000313" key="3">
    <source>
        <dbReference type="Proteomes" id="UP000033980"/>
    </source>
</evidence>
<feature type="non-terminal residue" evidence="2">
    <location>
        <position position="1"/>
    </location>
</feature>